<dbReference type="GO" id="GO:0007200">
    <property type="term" value="P:phospholipase C-activating G protein-coupled receptor signaling pathway"/>
    <property type="evidence" value="ECO:0007669"/>
    <property type="project" value="InterPro"/>
</dbReference>
<evidence type="ECO:0000259" key="15">
    <source>
        <dbReference type="PROSITE" id="PS50146"/>
    </source>
</evidence>
<dbReference type="EC" id="2.7.1.107" evidence="13"/>
<dbReference type="SUPFAM" id="SSF48403">
    <property type="entry name" value="Ankyrin repeat"/>
    <property type="match status" value="1"/>
</dbReference>
<dbReference type="FunFam" id="1.25.40.20:FF:000204">
    <property type="entry name" value="Diacylglycerol kinase"/>
    <property type="match status" value="1"/>
</dbReference>
<keyword evidence="8 13" id="KW-0418">Kinase</keyword>
<keyword evidence="9" id="KW-0862">Zinc</keyword>
<evidence type="ECO:0000256" key="8">
    <source>
        <dbReference type="ARBA" id="ARBA00022777"/>
    </source>
</evidence>
<dbReference type="Pfam" id="PF00609">
    <property type="entry name" value="DAGK_acc"/>
    <property type="match status" value="1"/>
</dbReference>
<dbReference type="GO" id="GO:0010646">
    <property type="term" value="P:regulation of cell communication"/>
    <property type="evidence" value="ECO:0007669"/>
    <property type="project" value="UniProtKB-ARBA"/>
</dbReference>
<evidence type="ECO:0000313" key="17">
    <source>
        <dbReference type="RefSeq" id="XP_033172310.1"/>
    </source>
</evidence>
<feature type="region of interest" description="Disordered" evidence="14">
    <location>
        <begin position="1278"/>
        <end position="1316"/>
    </location>
</feature>
<feature type="compositionally biased region" description="Low complexity" evidence="14">
    <location>
        <begin position="144"/>
        <end position="157"/>
    </location>
</feature>
<dbReference type="PROSITE" id="PS50146">
    <property type="entry name" value="DAGK"/>
    <property type="match status" value="1"/>
</dbReference>
<dbReference type="InterPro" id="IPR002219">
    <property type="entry name" value="PKC_DAG/PE"/>
</dbReference>
<dbReference type="InterPro" id="IPR036770">
    <property type="entry name" value="Ankyrin_rpt-contain_sf"/>
</dbReference>
<dbReference type="Pfam" id="PF00781">
    <property type="entry name" value="DAGK_cat"/>
    <property type="match status" value="1"/>
</dbReference>
<feature type="compositionally biased region" description="Low complexity" evidence="14">
    <location>
        <begin position="101"/>
        <end position="118"/>
    </location>
</feature>
<keyword evidence="5" id="KW-0677">Repeat</keyword>
<feature type="compositionally biased region" description="Gly residues" evidence="14">
    <location>
        <begin position="767"/>
        <end position="787"/>
    </location>
</feature>
<feature type="repeat" description="ANK" evidence="12">
    <location>
        <begin position="1421"/>
        <end position="1453"/>
    </location>
</feature>
<evidence type="ECO:0000256" key="13">
    <source>
        <dbReference type="RuleBase" id="RU361128"/>
    </source>
</evidence>
<dbReference type="Pfam" id="PF12796">
    <property type="entry name" value="Ank_2"/>
    <property type="match status" value="1"/>
</dbReference>
<evidence type="ECO:0000256" key="1">
    <source>
        <dbReference type="ARBA" id="ARBA00001383"/>
    </source>
</evidence>
<dbReference type="GeneID" id="117148804"/>
<dbReference type="Gene3D" id="3.40.50.10330">
    <property type="entry name" value="Probable inorganic polyphosphate/atp-NAD kinase, domain 1"/>
    <property type="match status" value="1"/>
</dbReference>
<dbReference type="GO" id="GO:0023051">
    <property type="term" value="P:regulation of signaling"/>
    <property type="evidence" value="ECO:0007669"/>
    <property type="project" value="UniProtKB-ARBA"/>
</dbReference>
<keyword evidence="6 13" id="KW-0547">Nucleotide-binding</keyword>
<name>A0A6P8KQD1_DROMA</name>
<feature type="region of interest" description="Disordered" evidence="14">
    <location>
        <begin position="763"/>
        <end position="810"/>
    </location>
</feature>
<keyword evidence="3 13" id="KW-0808">Transferase</keyword>
<dbReference type="InterPro" id="IPR002110">
    <property type="entry name" value="Ankyrin_rpt"/>
</dbReference>
<reference evidence="17" key="1">
    <citation type="submission" date="2025-08" db="UniProtKB">
        <authorList>
            <consortium name="RefSeq"/>
        </authorList>
    </citation>
    <scope>IDENTIFICATION</scope>
    <source>
        <strain evidence="17">Mau12</strain>
        <tissue evidence="17">Whole Body</tissue>
    </source>
</reference>
<gene>
    <name evidence="17" type="primary">LOC117148804</name>
</gene>
<dbReference type="GO" id="GO:0043052">
    <property type="term" value="P:thermotaxis"/>
    <property type="evidence" value="ECO:0007669"/>
    <property type="project" value="UniProtKB-ARBA"/>
</dbReference>
<dbReference type="Gene3D" id="1.25.40.20">
    <property type="entry name" value="Ankyrin repeat-containing domain"/>
    <property type="match status" value="1"/>
</dbReference>
<feature type="compositionally biased region" description="Low complexity" evidence="14">
    <location>
        <begin position="16"/>
        <end position="62"/>
    </location>
</feature>
<feature type="region of interest" description="Disordered" evidence="14">
    <location>
        <begin position="1"/>
        <end position="177"/>
    </location>
</feature>
<evidence type="ECO:0000256" key="7">
    <source>
        <dbReference type="ARBA" id="ARBA00022771"/>
    </source>
</evidence>
<dbReference type="FunFam" id="3.40.50.10330:FF:000020">
    <property type="entry name" value="Diacylglycerol kinase"/>
    <property type="match status" value="1"/>
</dbReference>
<dbReference type="CDD" id="cd20855">
    <property type="entry name" value="C1_DGK_typeIV_rpt2"/>
    <property type="match status" value="1"/>
</dbReference>
<dbReference type="GO" id="GO:0004143">
    <property type="term" value="F:ATP-dependent diacylglycerol kinase activity"/>
    <property type="evidence" value="ECO:0007669"/>
    <property type="project" value="UniProtKB-EC"/>
</dbReference>
<dbReference type="InterPro" id="IPR001206">
    <property type="entry name" value="Diacylglycerol_kinase_cat_dom"/>
</dbReference>
<dbReference type="InterPro" id="IPR056383">
    <property type="entry name" value="DGKI-like_dom"/>
</dbReference>
<evidence type="ECO:0000256" key="14">
    <source>
        <dbReference type="SAM" id="MobiDB-lite"/>
    </source>
</evidence>
<sequence length="1489" mass="163830">MQQQQQPSIDQLPEPTASTSNSATTKPTTAAATTSTTTTSGNNFHQQLQATTAATMQRLRTTFTRSRTPTGAEMKMQNSLEVPKQVKKVRSASFDEMQLESQRASSSLLKQQSSSSASADERSSEAGFLQVPLAAHQQRSHSFDSATASAGSDDSGTFLEVPRRLKARRSSSTKTPPPCIHCHYLEEYERRMTAEQRYFIDHRELTALSYSNTSSEASEDEDEVEGHNAEEEEEGSAAIEDAEEETTEAATEEADEDPRTEVESEHDHDPDDDAALEMDIRIGNMSQGSSIEESRARLPRQMRRHTIGSSSVTSASEDEGLEGSDNGSPHFGNTLLPPQPTTPCGITFTLSPTNGDYPSPPHLPLDPGSPPISPCSSNSGRLPALAPTISTPCSSADADDAGAAMGLPVRARRRSISRQEAIFVEPTGNSLENVSHEEVDNSNTKSSVDTADSLDEASTMATCGSPGAAGGSGASSSHHNAFVVRDIYLMVPDLKRDRAASVDSCFSKLSSNAKTEELQPSADGCFLTVPNINATRSRSVDIVLPTDEQARYKALSMTGSTVTYADGRRTASASNSRRPIRIVPDWTENAVQGEHYWKPTSASGDLCCLNEECIKSGQRMKCSACQLVAHHNCIPFVNEKSTLACKPTYRDVGIRQYREQTTTHHHWVHRKLEKGKCKQCGKFFPMKQAVQSKLFGSKEIVALACAWCHEIYHNKEACFNQAKIGEECRLGNYAPIIVPPSWIVKLPTKGNFKSSIRVSNKNNAASGSGGGGAGGGAGGGGGGGGGGKSKKQTQRRQKGKEEKKEPRAFIVKPIPSPEVIPVIVFINPKSGGNQGHKLLGKFQHLLNPRQVFDLTQGGPKMGLDMFRKAPNLRVLACGGDGTVGWVLSVLDQIQPPLQPAPAVGVLPLGTGNDLARALGWGGSIFFQGYTDEPIGKILREIGMSQCVLMDRWRVKVTPNDDVTDDHVDRSKPNVPLNVINNYFSFGVDAHIALEFHEAREAHPERFNSRLRNKMYYGQMGGKDLILRQYRNLSQWVTLECDGQDFTGKLRDAGCHAVLFLNIPSYGGGTHPWNDSFGASKPSIDDGLMEVVGLTTYQLPMLQAGMHGTCICQCRKARIITKRTIPMQVDGEACRVKPSVIEIELLNKALMLSKRKHGRGDVQVNPLEKMQLHILRVTMQQYEQYHYDKEMLRKLANKLGQIEIESQCDLEHVRNMLNTKFEESISYPKVSQDWCFIDSCTAEHYFRIDRAQEHLHYICDIAIDELYILDHEAATMPQTPDQERSFAAFSQRQAQNERRQMDQAQGRGPGSTDEDLQIGSKPIKVMKWKSNKDRLFSFNEDVFGCGFSPILEQTSDAILLAAQSGDLNMLRALHEQGYSLQSVNKNGQTALHFACKYNHRDIVKYIIASATRRLINMADKELGQTALHIAAEQNRRDICVMLVAAGAHLDTLDSGGNTPMMVAFNKNANEIATYLESQERFMHLEKQTRI</sequence>
<feature type="compositionally biased region" description="Basic residues" evidence="14">
    <location>
        <begin position="788"/>
        <end position="798"/>
    </location>
</feature>
<protein>
    <recommendedName>
        <fullName evidence="13">Diacylglycerol kinase</fullName>
        <shortName evidence="13">DAG kinase</shortName>
        <ecNumber evidence="13">2.7.1.107</ecNumber>
    </recommendedName>
</protein>
<dbReference type="GO" id="GO:0008270">
    <property type="term" value="F:zinc ion binding"/>
    <property type="evidence" value="ECO:0007669"/>
    <property type="project" value="UniProtKB-KW"/>
</dbReference>
<dbReference type="GO" id="GO:0005886">
    <property type="term" value="C:plasma membrane"/>
    <property type="evidence" value="ECO:0007669"/>
    <property type="project" value="TreeGrafter"/>
</dbReference>
<dbReference type="FunFam" id="2.60.200.40:FF:000012">
    <property type="entry name" value="Diacylglycerol kinase"/>
    <property type="match status" value="1"/>
</dbReference>
<evidence type="ECO:0000256" key="6">
    <source>
        <dbReference type="ARBA" id="ARBA00022741"/>
    </source>
</evidence>
<dbReference type="SMART" id="SM00109">
    <property type="entry name" value="C1"/>
    <property type="match status" value="1"/>
</dbReference>
<dbReference type="PANTHER" id="PTHR11255">
    <property type="entry name" value="DIACYLGLYCEROL KINASE"/>
    <property type="match status" value="1"/>
</dbReference>
<evidence type="ECO:0000256" key="5">
    <source>
        <dbReference type="ARBA" id="ARBA00022737"/>
    </source>
</evidence>
<keyword evidence="16" id="KW-1185">Reference proteome</keyword>
<feature type="region of interest" description="Disordered" evidence="14">
    <location>
        <begin position="210"/>
        <end position="341"/>
    </location>
</feature>
<evidence type="ECO:0000256" key="9">
    <source>
        <dbReference type="ARBA" id="ARBA00022833"/>
    </source>
</evidence>
<feature type="compositionally biased region" description="Basic residues" evidence="14">
    <location>
        <begin position="297"/>
        <end position="306"/>
    </location>
</feature>
<evidence type="ECO:0000256" key="10">
    <source>
        <dbReference type="ARBA" id="ARBA00022840"/>
    </source>
</evidence>
<dbReference type="SMART" id="SM00248">
    <property type="entry name" value="ANK"/>
    <property type="match status" value="4"/>
</dbReference>
<dbReference type="CDD" id="cd20802">
    <property type="entry name" value="C1_DGK_typeIV_rpt1"/>
    <property type="match status" value="1"/>
</dbReference>
<comment type="similarity">
    <text evidence="2 13">Belongs to the eukaryotic diacylglycerol kinase family.</text>
</comment>
<keyword evidence="4" id="KW-0479">Metal-binding</keyword>
<dbReference type="InterPro" id="IPR000756">
    <property type="entry name" value="Diacylglycerol_kin_accessory"/>
</dbReference>
<dbReference type="SMART" id="SM00045">
    <property type="entry name" value="DAGKa"/>
    <property type="match status" value="1"/>
</dbReference>
<dbReference type="RefSeq" id="XP_033172310.1">
    <property type="nucleotide sequence ID" value="XM_033316419.1"/>
</dbReference>
<dbReference type="CTD" id="31826"/>
<dbReference type="InterPro" id="IPR017438">
    <property type="entry name" value="ATP-NAD_kinase_N"/>
</dbReference>
<dbReference type="Proteomes" id="UP000515162">
    <property type="component" value="Chromosome X"/>
</dbReference>
<feature type="compositionally biased region" description="Acidic residues" evidence="14">
    <location>
        <begin position="217"/>
        <end position="256"/>
    </location>
</feature>
<dbReference type="Pfam" id="PF00130">
    <property type="entry name" value="C1_1"/>
    <property type="match status" value="2"/>
</dbReference>
<dbReference type="InterPro" id="IPR016064">
    <property type="entry name" value="NAD/diacylglycerol_kinase_sf"/>
</dbReference>
<feature type="domain" description="DAGKc" evidence="15">
    <location>
        <begin position="817"/>
        <end position="958"/>
    </location>
</feature>
<feature type="compositionally biased region" description="Basic and acidic residues" evidence="14">
    <location>
        <begin position="257"/>
        <end position="269"/>
    </location>
</feature>
<dbReference type="PROSITE" id="PS50297">
    <property type="entry name" value="ANK_REP_REGION"/>
    <property type="match status" value="2"/>
</dbReference>
<dbReference type="PROSITE" id="PS50088">
    <property type="entry name" value="ANK_REPEAT"/>
    <property type="match status" value="2"/>
</dbReference>
<accession>A0A6P8KQD1</accession>
<evidence type="ECO:0000256" key="3">
    <source>
        <dbReference type="ARBA" id="ARBA00022679"/>
    </source>
</evidence>
<dbReference type="Pfam" id="PF23578">
    <property type="entry name" value="DGKI"/>
    <property type="match status" value="1"/>
</dbReference>
<feature type="repeat" description="ANK" evidence="12">
    <location>
        <begin position="1385"/>
        <end position="1406"/>
    </location>
</feature>
<keyword evidence="10 13" id="KW-0067">ATP-binding</keyword>
<keyword evidence="11 12" id="KW-0040">ANK repeat</keyword>
<evidence type="ECO:0000256" key="2">
    <source>
        <dbReference type="ARBA" id="ARBA00009280"/>
    </source>
</evidence>
<keyword evidence="7" id="KW-0863">Zinc-finger</keyword>
<evidence type="ECO:0000256" key="11">
    <source>
        <dbReference type="ARBA" id="ARBA00023043"/>
    </source>
</evidence>
<dbReference type="Gene3D" id="2.60.200.40">
    <property type="match status" value="1"/>
</dbReference>
<evidence type="ECO:0000256" key="4">
    <source>
        <dbReference type="ARBA" id="ARBA00022723"/>
    </source>
</evidence>
<evidence type="ECO:0000313" key="16">
    <source>
        <dbReference type="Proteomes" id="UP000515162"/>
    </source>
</evidence>
<dbReference type="PANTHER" id="PTHR11255:SF80">
    <property type="entry name" value="EYE-SPECIFIC DIACYLGLYCEROL KINASE"/>
    <property type="match status" value="1"/>
</dbReference>
<dbReference type="InterPro" id="IPR037607">
    <property type="entry name" value="DGK"/>
</dbReference>
<comment type="catalytic activity">
    <reaction evidence="1 13">
        <text>a 1,2-diacyl-sn-glycerol + ATP = a 1,2-diacyl-sn-glycero-3-phosphate + ADP + H(+)</text>
        <dbReference type="Rhea" id="RHEA:10272"/>
        <dbReference type="ChEBI" id="CHEBI:15378"/>
        <dbReference type="ChEBI" id="CHEBI:17815"/>
        <dbReference type="ChEBI" id="CHEBI:30616"/>
        <dbReference type="ChEBI" id="CHEBI:58608"/>
        <dbReference type="ChEBI" id="CHEBI:456216"/>
        <dbReference type="EC" id="2.7.1.107"/>
    </reaction>
</comment>
<proteinExistence type="inferred from homology"/>
<organism evidence="16 17">
    <name type="scientific">Drosophila mauritiana</name>
    <name type="common">Fruit fly</name>
    <dbReference type="NCBI Taxonomy" id="7226"/>
    <lineage>
        <taxon>Eukaryota</taxon>
        <taxon>Metazoa</taxon>
        <taxon>Ecdysozoa</taxon>
        <taxon>Arthropoda</taxon>
        <taxon>Hexapoda</taxon>
        <taxon>Insecta</taxon>
        <taxon>Pterygota</taxon>
        <taxon>Neoptera</taxon>
        <taxon>Endopterygota</taxon>
        <taxon>Diptera</taxon>
        <taxon>Brachycera</taxon>
        <taxon>Muscomorpha</taxon>
        <taxon>Ephydroidea</taxon>
        <taxon>Drosophilidae</taxon>
        <taxon>Drosophila</taxon>
        <taxon>Sophophora</taxon>
    </lineage>
</organism>
<dbReference type="SMART" id="SM00046">
    <property type="entry name" value="DAGKc"/>
    <property type="match status" value="1"/>
</dbReference>
<dbReference type="SUPFAM" id="SSF111331">
    <property type="entry name" value="NAD kinase/diacylglycerol kinase-like"/>
    <property type="match status" value="1"/>
</dbReference>
<dbReference type="GO" id="GO:0005524">
    <property type="term" value="F:ATP binding"/>
    <property type="evidence" value="ECO:0007669"/>
    <property type="project" value="UniProtKB-KW"/>
</dbReference>
<evidence type="ECO:0000256" key="12">
    <source>
        <dbReference type="PROSITE-ProRule" id="PRU00023"/>
    </source>
</evidence>